<evidence type="ECO:0000313" key="2">
    <source>
        <dbReference type="Proteomes" id="UP000627838"/>
    </source>
</evidence>
<name>A0ABR9JJ08_9ACTN</name>
<gene>
    <name evidence="1" type="ORF">H4W34_000373</name>
</gene>
<comment type="caution">
    <text evidence="1">The sequence shown here is derived from an EMBL/GenBank/DDBJ whole genome shotgun (WGS) entry which is preliminary data.</text>
</comment>
<sequence length="268" mass="28891">MSAERAPAGVDTTVPSVARMYDYYLGGKDNYAVDREAAAKVIEASRETGTDIQVAARDNRAFLGRAVRALADSGVRQFLDVGAGLPTQENVHQVARRSAPDSRTVYVDNDPMVLVHARALLAGDPRTSVLAGDVRDPASILDDPGLAVLDLGEPVAVFFCAILQFVPDDDEVAAILGAFRERLAPGSHLVLSHPFYGERPDEAFDEIGEVYTRSSSGSFTLRTRPSLQRLLAGTEPLEPGLVPVQSWRGDREPDFTVPSYLGAVARIT</sequence>
<dbReference type="Gene3D" id="3.40.50.150">
    <property type="entry name" value="Vaccinia Virus protein VP39"/>
    <property type="match status" value="1"/>
</dbReference>
<protein>
    <recommendedName>
        <fullName evidence="3">S-adenosyl methyltransferase</fullName>
    </recommendedName>
</protein>
<evidence type="ECO:0000313" key="1">
    <source>
        <dbReference type="EMBL" id="MBE1530540.1"/>
    </source>
</evidence>
<organism evidence="1 2">
    <name type="scientific">Actinomadura algeriensis</name>
    <dbReference type="NCBI Taxonomy" id="1679523"/>
    <lineage>
        <taxon>Bacteria</taxon>
        <taxon>Bacillati</taxon>
        <taxon>Actinomycetota</taxon>
        <taxon>Actinomycetes</taxon>
        <taxon>Streptosporangiales</taxon>
        <taxon>Thermomonosporaceae</taxon>
        <taxon>Actinomadura</taxon>
    </lineage>
</organism>
<dbReference type="Proteomes" id="UP000627838">
    <property type="component" value="Unassembled WGS sequence"/>
</dbReference>
<proteinExistence type="predicted"/>
<dbReference type="EMBL" id="JADBDZ010000001">
    <property type="protein sequence ID" value="MBE1530540.1"/>
    <property type="molecule type" value="Genomic_DNA"/>
</dbReference>
<accession>A0ABR9JJ08</accession>
<dbReference type="CDD" id="cd02440">
    <property type="entry name" value="AdoMet_MTases"/>
    <property type="match status" value="1"/>
</dbReference>
<dbReference type="InterPro" id="IPR029063">
    <property type="entry name" value="SAM-dependent_MTases_sf"/>
</dbReference>
<reference evidence="1 2" key="1">
    <citation type="submission" date="2020-10" db="EMBL/GenBank/DDBJ databases">
        <title>Sequencing the genomes of 1000 actinobacteria strains.</title>
        <authorList>
            <person name="Klenk H.-P."/>
        </authorList>
    </citation>
    <scope>NUCLEOTIDE SEQUENCE [LARGE SCALE GENOMIC DNA]</scope>
    <source>
        <strain evidence="1 2">DSM 46744</strain>
    </source>
</reference>
<dbReference type="Pfam" id="PF04672">
    <property type="entry name" value="Methyltransf_19"/>
    <property type="match status" value="1"/>
</dbReference>
<dbReference type="RefSeq" id="WP_192757531.1">
    <property type="nucleotide sequence ID" value="NZ_JADBDZ010000001.1"/>
</dbReference>
<dbReference type="SUPFAM" id="SSF53335">
    <property type="entry name" value="S-adenosyl-L-methionine-dependent methyltransferases"/>
    <property type="match status" value="1"/>
</dbReference>
<dbReference type="InterPro" id="IPR006764">
    <property type="entry name" value="SAM_dep_MeTrfase_SAV2177_type"/>
</dbReference>
<keyword evidence="2" id="KW-1185">Reference proteome</keyword>
<dbReference type="PIRSF" id="PIRSF017393">
    <property type="entry name" value="MTase_SAV2177"/>
    <property type="match status" value="1"/>
</dbReference>
<evidence type="ECO:0008006" key="3">
    <source>
        <dbReference type="Google" id="ProtNLM"/>
    </source>
</evidence>